<dbReference type="Proteomes" id="UP001194468">
    <property type="component" value="Unassembled WGS sequence"/>
</dbReference>
<feature type="region of interest" description="Disordered" evidence="1">
    <location>
        <begin position="1"/>
        <end position="29"/>
    </location>
</feature>
<gene>
    <name evidence="2" type="ORF">L210DRAFT_3646957</name>
</gene>
<evidence type="ECO:0000313" key="3">
    <source>
        <dbReference type="Proteomes" id="UP001194468"/>
    </source>
</evidence>
<organism evidence="2 3">
    <name type="scientific">Boletus edulis BED1</name>
    <dbReference type="NCBI Taxonomy" id="1328754"/>
    <lineage>
        <taxon>Eukaryota</taxon>
        <taxon>Fungi</taxon>
        <taxon>Dikarya</taxon>
        <taxon>Basidiomycota</taxon>
        <taxon>Agaricomycotina</taxon>
        <taxon>Agaricomycetes</taxon>
        <taxon>Agaricomycetidae</taxon>
        <taxon>Boletales</taxon>
        <taxon>Boletineae</taxon>
        <taxon>Boletaceae</taxon>
        <taxon>Boletoideae</taxon>
        <taxon>Boletus</taxon>
    </lineage>
</organism>
<comment type="caution">
    <text evidence="2">The sequence shown here is derived from an EMBL/GenBank/DDBJ whole genome shotgun (WGS) entry which is preliminary data.</text>
</comment>
<protein>
    <submittedName>
        <fullName evidence="2">Uncharacterized protein</fullName>
    </submittedName>
</protein>
<feature type="compositionally biased region" description="Pro residues" evidence="1">
    <location>
        <begin position="124"/>
        <end position="134"/>
    </location>
</feature>
<evidence type="ECO:0000313" key="2">
    <source>
        <dbReference type="EMBL" id="KAF8437908.1"/>
    </source>
</evidence>
<feature type="compositionally biased region" description="Polar residues" evidence="1">
    <location>
        <begin position="83"/>
        <end position="98"/>
    </location>
</feature>
<evidence type="ECO:0000256" key="1">
    <source>
        <dbReference type="SAM" id="MobiDB-lite"/>
    </source>
</evidence>
<reference evidence="2" key="2">
    <citation type="journal article" date="2020" name="Nat. Commun.">
        <title>Large-scale genome sequencing of mycorrhizal fungi provides insights into the early evolution of symbiotic traits.</title>
        <authorList>
            <person name="Miyauchi S."/>
            <person name="Kiss E."/>
            <person name="Kuo A."/>
            <person name="Drula E."/>
            <person name="Kohler A."/>
            <person name="Sanchez-Garcia M."/>
            <person name="Morin E."/>
            <person name="Andreopoulos B."/>
            <person name="Barry K.W."/>
            <person name="Bonito G."/>
            <person name="Buee M."/>
            <person name="Carver A."/>
            <person name="Chen C."/>
            <person name="Cichocki N."/>
            <person name="Clum A."/>
            <person name="Culley D."/>
            <person name="Crous P.W."/>
            <person name="Fauchery L."/>
            <person name="Girlanda M."/>
            <person name="Hayes R.D."/>
            <person name="Keri Z."/>
            <person name="LaButti K."/>
            <person name="Lipzen A."/>
            <person name="Lombard V."/>
            <person name="Magnuson J."/>
            <person name="Maillard F."/>
            <person name="Murat C."/>
            <person name="Nolan M."/>
            <person name="Ohm R.A."/>
            <person name="Pangilinan J."/>
            <person name="Pereira M.F."/>
            <person name="Perotto S."/>
            <person name="Peter M."/>
            <person name="Pfister S."/>
            <person name="Riley R."/>
            <person name="Sitrit Y."/>
            <person name="Stielow J.B."/>
            <person name="Szollosi G."/>
            <person name="Zifcakova L."/>
            <person name="Stursova M."/>
            <person name="Spatafora J.W."/>
            <person name="Tedersoo L."/>
            <person name="Vaario L.M."/>
            <person name="Yamada A."/>
            <person name="Yan M."/>
            <person name="Wang P."/>
            <person name="Xu J."/>
            <person name="Bruns T."/>
            <person name="Baldrian P."/>
            <person name="Vilgalys R."/>
            <person name="Dunand C."/>
            <person name="Henrissat B."/>
            <person name="Grigoriev I.V."/>
            <person name="Hibbett D."/>
            <person name="Nagy L.G."/>
            <person name="Martin F.M."/>
        </authorList>
    </citation>
    <scope>NUCLEOTIDE SEQUENCE</scope>
    <source>
        <strain evidence="2">BED1</strain>
    </source>
</reference>
<dbReference type="AlphaFoldDB" id="A0AAD4GDE5"/>
<sequence>MEKGSKRPFSPNNEDLAAPATQKRMREHWSKNRFTLIAPVVDDDMDLSTASSTPFPSSHPPAIPDDPFGGTPSPTPTSTTPTNVATVPQTMTQASSAPSDLATTLGPPPAVPLPPSKVQAPSAPAHPAPPPVLAPTPSRLKAHLAMATENRRNAANQALPLTETLPVHTPKPIDGFPMTHLRHSAQLFDDMDKDCVIQWDERVPEPKLLFRIFDFNVNKATQEAIQTVLHKVRKVISSIAYEYQDAVAIKIAPPTVWVTPDVTFEVFPFGPTFPTFLFALAGFVDAESAEAYSVILQTWNTDQMYDAYIGIITQDARFPADATEEAQMQWLTASFHQMLDSLRVTFLDVKLSGNVPAPRFNIFAELPTEDPKAWHEIRDLLEKMIYTNPLHGTAARAPLRPCAICHCVTHPRGLCPFPRLDEWHGPQINPPAPVQPPPQPKQRRNKDAGRR</sequence>
<name>A0AAD4GDE5_BOLED</name>
<accession>A0AAD4GDE5</accession>
<feature type="region of interest" description="Disordered" evidence="1">
    <location>
        <begin position="46"/>
        <end position="136"/>
    </location>
</feature>
<feature type="region of interest" description="Disordered" evidence="1">
    <location>
        <begin position="426"/>
        <end position="451"/>
    </location>
</feature>
<dbReference type="EMBL" id="WHUW01000017">
    <property type="protein sequence ID" value="KAF8437908.1"/>
    <property type="molecule type" value="Genomic_DNA"/>
</dbReference>
<reference evidence="2" key="1">
    <citation type="submission" date="2019-10" db="EMBL/GenBank/DDBJ databases">
        <authorList>
            <consortium name="DOE Joint Genome Institute"/>
            <person name="Kuo A."/>
            <person name="Miyauchi S."/>
            <person name="Kiss E."/>
            <person name="Drula E."/>
            <person name="Kohler A."/>
            <person name="Sanchez-Garcia M."/>
            <person name="Andreopoulos B."/>
            <person name="Barry K.W."/>
            <person name="Bonito G."/>
            <person name="Buee M."/>
            <person name="Carver A."/>
            <person name="Chen C."/>
            <person name="Cichocki N."/>
            <person name="Clum A."/>
            <person name="Culley D."/>
            <person name="Crous P.W."/>
            <person name="Fauchery L."/>
            <person name="Girlanda M."/>
            <person name="Hayes R."/>
            <person name="Keri Z."/>
            <person name="LaButti K."/>
            <person name="Lipzen A."/>
            <person name="Lombard V."/>
            <person name="Magnuson J."/>
            <person name="Maillard F."/>
            <person name="Morin E."/>
            <person name="Murat C."/>
            <person name="Nolan M."/>
            <person name="Ohm R."/>
            <person name="Pangilinan J."/>
            <person name="Pereira M."/>
            <person name="Perotto S."/>
            <person name="Peter M."/>
            <person name="Riley R."/>
            <person name="Sitrit Y."/>
            <person name="Stielow B."/>
            <person name="Szollosi G."/>
            <person name="Zifcakova L."/>
            <person name="Stursova M."/>
            <person name="Spatafora J.W."/>
            <person name="Tedersoo L."/>
            <person name="Vaario L.-M."/>
            <person name="Yamada A."/>
            <person name="Yan M."/>
            <person name="Wang P."/>
            <person name="Xu J."/>
            <person name="Bruns T."/>
            <person name="Baldrian P."/>
            <person name="Vilgalys R."/>
            <person name="Henrissat B."/>
            <person name="Grigoriev I.V."/>
            <person name="Hibbett D."/>
            <person name="Nagy L.G."/>
            <person name="Martin F.M."/>
        </authorList>
    </citation>
    <scope>NUCLEOTIDE SEQUENCE</scope>
    <source>
        <strain evidence="2">BED1</strain>
    </source>
</reference>
<feature type="compositionally biased region" description="Pro residues" evidence="1">
    <location>
        <begin position="428"/>
        <end position="440"/>
    </location>
</feature>
<feature type="compositionally biased region" description="Pro residues" evidence="1">
    <location>
        <begin position="106"/>
        <end position="115"/>
    </location>
</feature>
<proteinExistence type="predicted"/>
<keyword evidence="3" id="KW-1185">Reference proteome</keyword>
<feature type="compositionally biased region" description="Low complexity" evidence="1">
    <location>
        <begin position="65"/>
        <end position="82"/>
    </location>
</feature>